<comment type="caution">
    <text evidence="5">The sequence shown here is derived from an EMBL/GenBank/DDBJ whole genome shotgun (WGS) entry which is preliminary data.</text>
</comment>
<comment type="subcellular location">
    <subcellularLocation>
        <location evidence="1">Nucleus</location>
    </subcellularLocation>
</comment>
<dbReference type="AlphaFoldDB" id="A0A8T0BBZ3"/>
<evidence type="ECO:0000313" key="5">
    <source>
        <dbReference type="EMBL" id="KAF7704439.1"/>
    </source>
</evidence>
<reference evidence="5" key="1">
    <citation type="submission" date="2020-08" db="EMBL/GenBank/DDBJ databases">
        <title>Chromosome-level assembly of Southern catfish (Silurus meridionalis) provides insights into visual adaptation to the nocturnal and benthic lifestyles.</title>
        <authorList>
            <person name="Zhang Y."/>
            <person name="Wang D."/>
            <person name="Peng Z."/>
        </authorList>
    </citation>
    <scope>NUCLEOTIDE SEQUENCE</scope>
    <source>
        <strain evidence="5">SWU-2019-XX</strain>
        <tissue evidence="5">Muscle</tissue>
    </source>
</reference>
<proteinExistence type="predicted"/>
<accession>A0A8T0BBZ3</accession>
<gene>
    <name evidence="5" type="ORF">HF521_021511</name>
</gene>
<feature type="region of interest" description="Disordered" evidence="3">
    <location>
        <begin position="372"/>
        <end position="399"/>
    </location>
</feature>
<dbReference type="GO" id="GO:0005634">
    <property type="term" value="C:nucleus"/>
    <property type="evidence" value="ECO:0007669"/>
    <property type="project" value="UniProtKB-SubCell"/>
</dbReference>
<evidence type="ECO:0000313" key="6">
    <source>
        <dbReference type="Proteomes" id="UP000606274"/>
    </source>
</evidence>
<feature type="compositionally biased region" description="Acidic residues" evidence="3">
    <location>
        <begin position="390"/>
        <end position="399"/>
    </location>
</feature>
<dbReference type="InterPro" id="IPR025151">
    <property type="entry name" value="ELYS_dom"/>
</dbReference>
<dbReference type="EMBL" id="JABFDY010000008">
    <property type="protein sequence ID" value="KAF7704439.1"/>
    <property type="molecule type" value="Genomic_DNA"/>
</dbReference>
<feature type="compositionally biased region" description="Basic and acidic residues" evidence="3">
    <location>
        <begin position="379"/>
        <end position="389"/>
    </location>
</feature>
<dbReference type="InterPro" id="IPR052620">
    <property type="entry name" value="ELYS/MEL-28_NucAsmblyFactor"/>
</dbReference>
<feature type="domain" description="ELYS-like" evidence="4">
    <location>
        <begin position="96"/>
        <end position="175"/>
    </location>
</feature>
<organism evidence="5 6">
    <name type="scientific">Silurus meridionalis</name>
    <name type="common">Southern catfish</name>
    <name type="synonym">Silurus soldatovi meridionalis</name>
    <dbReference type="NCBI Taxonomy" id="175797"/>
    <lineage>
        <taxon>Eukaryota</taxon>
        <taxon>Metazoa</taxon>
        <taxon>Chordata</taxon>
        <taxon>Craniata</taxon>
        <taxon>Vertebrata</taxon>
        <taxon>Euteleostomi</taxon>
        <taxon>Actinopterygii</taxon>
        <taxon>Neopterygii</taxon>
        <taxon>Teleostei</taxon>
        <taxon>Ostariophysi</taxon>
        <taxon>Siluriformes</taxon>
        <taxon>Siluridae</taxon>
        <taxon>Silurus</taxon>
    </lineage>
</organism>
<keyword evidence="2" id="KW-0539">Nucleus</keyword>
<evidence type="ECO:0000256" key="2">
    <source>
        <dbReference type="ARBA" id="ARBA00023242"/>
    </source>
</evidence>
<keyword evidence="6" id="KW-1185">Reference proteome</keyword>
<evidence type="ECO:0000259" key="4">
    <source>
        <dbReference type="Pfam" id="PF13934"/>
    </source>
</evidence>
<dbReference type="PANTHER" id="PTHR21583">
    <property type="entry name" value="ELYS PROTEIN"/>
    <property type="match status" value="1"/>
</dbReference>
<dbReference type="Proteomes" id="UP000606274">
    <property type="component" value="Unassembled WGS sequence"/>
</dbReference>
<name>A0A8T0BBZ3_SILME</name>
<dbReference type="PANTHER" id="PTHR21583:SF8">
    <property type="entry name" value="PROTEIN ELYS"/>
    <property type="match status" value="1"/>
</dbReference>
<evidence type="ECO:0000256" key="1">
    <source>
        <dbReference type="ARBA" id="ARBA00004123"/>
    </source>
</evidence>
<protein>
    <recommendedName>
        <fullName evidence="4">ELYS-like domain-containing protein</fullName>
    </recommendedName>
</protein>
<evidence type="ECO:0000256" key="3">
    <source>
        <dbReference type="SAM" id="MobiDB-lite"/>
    </source>
</evidence>
<dbReference type="Pfam" id="PF13934">
    <property type="entry name" value="ELYS"/>
    <property type="match status" value="1"/>
</dbReference>
<sequence length="694" mass="78636">MVQCGCWNRDVHTLRQHILLGRLVQWWSFSGLLPQYPDANELKQISQMWQDMKQHHKTTCLQLRCDIEDKYRGSSIIQAIVAHMHKQYGPLWVSEDFTNQIYPSPSLQSLLKLVLVPYTDTAYNTSALAIIMYFILDVSNIQCKGNLLESFRHTFCIPSRFSQQIYGLWLLDHGFVSDVRLYVDVLLQKNHVAEAKNLLKWCQPGNEYPLKHIICGCENVNLCRELLTSDILHLGSSERQNSRKTDSINQRDLGDKVAENKVVVKGCAPIPLSALLYQCLFNGSLTPGDFLRLFREAVTELNSSEKLTRMMVVWPKYFGRTEENRIASQSPDLTSETYCELPISSNPELQKEEPALLQYDRMEVHISPAVLLSGSTSPDHMDSAPHAEGEQEETDDEDCDLLSNNHMSCKDASQCSSIITITGDVPKTVLIKNLCRESFDELAMSEKESLDDMVQEPHSESVRAEDENEQFNVLYSKSDNCQNTICEETFGSNRFLNLNPLKRALPYSPIEKSFRSFCYDSQDAMDQPEILTSCAITETMPDLLEELSEQNLTLKDEEPNQPSVLSSVKNSILVTDLNPVRHGSRPHQLQISLGAPVLPLSQAEKTKDKATSESKNAGLKEVVCFRTTSERMGDCKLGSWWKQALDTRRASTGLLPAFEQVPAVTKEKRHSLVLGWPQCHGLIRGCKQEVKQVR</sequence>